<dbReference type="PANTHER" id="PTHR42709:SF6">
    <property type="entry name" value="UNDECAPRENYL PHOSPHATE TRANSPORTER A"/>
    <property type="match status" value="1"/>
</dbReference>
<dbReference type="PANTHER" id="PTHR42709">
    <property type="entry name" value="ALKALINE PHOSPHATASE LIKE PROTEIN"/>
    <property type="match status" value="1"/>
</dbReference>
<keyword evidence="2" id="KW-1003">Cell membrane</keyword>
<evidence type="ECO:0000256" key="4">
    <source>
        <dbReference type="ARBA" id="ARBA00022989"/>
    </source>
</evidence>
<dbReference type="Pfam" id="PF09335">
    <property type="entry name" value="VTT_dom"/>
    <property type="match status" value="1"/>
</dbReference>
<dbReference type="InterPro" id="IPR051311">
    <property type="entry name" value="DedA_domain"/>
</dbReference>
<name>A0ABQ2GVV1_9PSED</name>
<evidence type="ECO:0000256" key="2">
    <source>
        <dbReference type="ARBA" id="ARBA00022475"/>
    </source>
</evidence>
<evidence type="ECO:0000256" key="6">
    <source>
        <dbReference type="SAM" id="Phobius"/>
    </source>
</evidence>
<feature type="transmembrane region" description="Helical" evidence="6">
    <location>
        <begin position="46"/>
        <end position="69"/>
    </location>
</feature>
<organism evidence="8 9">
    <name type="scientific">Pseudomonas asuensis</name>
    <dbReference type="NCBI Taxonomy" id="1825787"/>
    <lineage>
        <taxon>Bacteria</taxon>
        <taxon>Pseudomonadati</taxon>
        <taxon>Pseudomonadota</taxon>
        <taxon>Gammaproteobacteria</taxon>
        <taxon>Pseudomonadales</taxon>
        <taxon>Pseudomonadaceae</taxon>
        <taxon>Pseudomonas</taxon>
    </lineage>
</organism>
<keyword evidence="3 6" id="KW-0812">Transmembrane</keyword>
<feature type="transmembrane region" description="Helical" evidence="6">
    <location>
        <begin position="135"/>
        <end position="158"/>
    </location>
</feature>
<dbReference type="InterPro" id="IPR032816">
    <property type="entry name" value="VTT_dom"/>
</dbReference>
<comment type="caution">
    <text evidence="8">The sequence shown here is derived from an EMBL/GenBank/DDBJ whole genome shotgun (WGS) entry which is preliminary data.</text>
</comment>
<feature type="domain" description="VTT" evidence="7">
    <location>
        <begin position="29"/>
        <end position="154"/>
    </location>
</feature>
<evidence type="ECO:0000313" key="8">
    <source>
        <dbReference type="EMBL" id="GGM16199.1"/>
    </source>
</evidence>
<evidence type="ECO:0000256" key="1">
    <source>
        <dbReference type="ARBA" id="ARBA00004651"/>
    </source>
</evidence>
<evidence type="ECO:0000313" key="9">
    <source>
        <dbReference type="Proteomes" id="UP000616499"/>
    </source>
</evidence>
<feature type="transmembrane region" description="Helical" evidence="6">
    <location>
        <begin position="170"/>
        <end position="189"/>
    </location>
</feature>
<evidence type="ECO:0000256" key="5">
    <source>
        <dbReference type="ARBA" id="ARBA00023136"/>
    </source>
</evidence>
<protein>
    <recommendedName>
        <fullName evidence="7">VTT domain-containing protein</fullName>
    </recommendedName>
</protein>
<keyword evidence="4 6" id="KW-1133">Transmembrane helix</keyword>
<keyword evidence="5 6" id="KW-0472">Membrane</keyword>
<sequence length="287" mass="31204">MPSVMSALLTGNAVLLFVNVFAEQLGAPLPSYPFLVASGASATGSTVLTGFLLLASLACVLADLVWYWAGLRHGDKILGWLAKLPFSHRENAGTCSARFTRRGAQWLLISKFVPGMGAVATLMAGAQKMSLVQFLVYDVLGSALWAGSALMLGHVFQAPVLMALDMLQEYLLPGLAATGLLLALTLLVLHQLRSRRLASRLTQQTATYRLQSVNQPFVKRSASQPAIPTVETLVMTTPQDTPSLGRTLHTARYQRARPDASQWVHCRARIDPWQDWHSSAHTLQEAS</sequence>
<dbReference type="Proteomes" id="UP000616499">
    <property type="component" value="Unassembled WGS sequence"/>
</dbReference>
<gene>
    <name evidence="8" type="ORF">GCM10009425_28840</name>
</gene>
<accession>A0ABQ2GVV1</accession>
<dbReference type="RefSeq" id="WP_188866834.1">
    <property type="nucleotide sequence ID" value="NZ_BMNW01000006.1"/>
</dbReference>
<evidence type="ECO:0000259" key="7">
    <source>
        <dbReference type="Pfam" id="PF09335"/>
    </source>
</evidence>
<reference evidence="9" key="1">
    <citation type="journal article" date="2019" name="Int. J. Syst. Evol. Microbiol.">
        <title>The Global Catalogue of Microorganisms (GCM) 10K type strain sequencing project: providing services to taxonomists for standard genome sequencing and annotation.</title>
        <authorList>
            <consortium name="The Broad Institute Genomics Platform"/>
            <consortium name="The Broad Institute Genome Sequencing Center for Infectious Disease"/>
            <person name="Wu L."/>
            <person name="Ma J."/>
        </authorList>
    </citation>
    <scope>NUCLEOTIDE SEQUENCE [LARGE SCALE GENOMIC DNA]</scope>
    <source>
        <strain evidence="9">JCM 13501</strain>
    </source>
</reference>
<proteinExistence type="predicted"/>
<comment type="subcellular location">
    <subcellularLocation>
        <location evidence="1">Cell membrane</location>
        <topology evidence="1">Multi-pass membrane protein</topology>
    </subcellularLocation>
</comment>
<dbReference type="EMBL" id="BMNW01000006">
    <property type="protein sequence ID" value="GGM16199.1"/>
    <property type="molecule type" value="Genomic_DNA"/>
</dbReference>
<keyword evidence="9" id="KW-1185">Reference proteome</keyword>
<evidence type="ECO:0000256" key="3">
    <source>
        <dbReference type="ARBA" id="ARBA00022692"/>
    </source>
</evidence>